<sequence length="283" mass="31529">MFARTLVNRFFVLVTNKPRQSTFQTSDVPLPPYQTDDLPGLVNTIHNSTAHPTAMDGLDTSVTTLLACKSISTSQDSLLDPSTETLSHTPISSHQTLSFSLPPSSEIVEPPEIIKPPENTVTATQMSFEKISSTPLTPTASTMQNMMKNEFAKLHARIDQAISTQIVPNKHLSLPERPEWVTHFADRLEDVYRLLKTNSKNIAKLEARLDQRTPDVVAQPREDDQQAPTLLQELKESITKANRDATERLESLERQVQLLHSREAILTVPASGIPIPTVQVERP</sequence>
<gene>
    <name evidence="3" type="ORF">HICCMSTLAB_LOCUS154</name>
</gene>
<evidence type="ECO:0000256" key="1">
    <source>
        <dbReference type="SAM" id="Coils"/>
    </source>
</evidence>
<name>A0A8J2E0E8_COTCN</name>
<feature type="compositionally biased region" description="Polar residues" evidence="2">
    <location>
        <begin position="76"/>
        <end position="99"/>
    </location>
</feature>
<feature type="region of interest" description="Disordered" evidence="2">
    <location>
        <begin position="76"/>
        <end position="100"/>
    </location>
</feature>
<feature type="non-terminal residue" evidence="3">
    <location>
        <position position="283"/>
    </location>
</feature>
<protein>
    <submittedName>
        <fullName evidence="3">Uncharacterized protein</fullName>
    </submittedName>
</protein>
<reference evidence="3" key="1">
    <citation type="submission" date="2021-04" db="EMBL/GenBank/DDBJ databases">
        <authorList>
            <person name="Chebbi M.A.C M."/>
        </authorList>
    </citation>
    <scope>NUCLEOTIDE SEQUENCE</scope>
</reference>
<proteinExistence type="predicted"/>
<dbReference type="EMBL" id="CAJNRD030000845">
    <property type="protein sequence ID" value="CAG5072429.1"/>
    <property type="molecule type" value="Genomic_DNA"/>
</dbReference>
<dbReference type="Proteomes" id="UP000786811">
    <property type="component" value="Unassembled WGS sequence"/>
</dbReference>
<evidence type="ECO:0000256" key="2">
    <source>
        <dbReference type="SAM" id="MobiDB-lite"/>
    </source>
</evidence>
<keyword evidence="4" id="KW-1185">Reference proteome</keyword>
<accession>A0A8J2E0E8</accession>
<feature type="coiled-coil region" evidence="1">
    <location>
        <begin position="235"/>
        <end position="262"/>
    </location>
</feature>
<evidence type="ECO:0000313" key="4">
    <source>
        <dbReference type="Proteomes" id="UP000786811"/>
    </source>
</evidence>
<dbReference type="AlphaFoldDB" id="A0A8J2E0E8"/>
<comment type="caution">
    <text evidence="3">The sequence shown here is derived from an EMBL/GenBank/DDBJ whole genome shotgun (WGS) entry which is preliminary data.</text>
</comment>
<organism evidence="3 4">
    <name type="scientific">Cotesia congregata</name>
    <name type="common">Parasitoid wasp</name>
    <name type="synonym">Apanteles congregatus</name>
    <dbReference type="NCBI Taxonomy" id="51543"/>
    <lineage>
        <taxon>Eukaryota</taxon>
        <taxon>Metazoa</taxon>
        <taxon>Ecdysozoa</taxon>
        <taxon>Arthropoda</taxon>
        <taxon>Hexapoda</taxon>
        <taxon>Insecta</taxon>
        <taxon>Pterygota</taxon>
        <taxon>Neoptera</taxon>
        <taxon>Endopterygota</taxon>
        <taxon>Hymenoptera</taxon>
        <taxon>Apocrita</taxon>
        <taxon>Ichneumonoidea</taxon>
        <taxon>Braconidae</taxon>
        <taxon>Microgastrinae</taxon>
        <taxon>Cotesia</taxon>
    </lineage>
</organism>
<evidence type="ECO:0000313" key="3">
    <source>
        <dbReference type="EMBL" id="CAG5072429.1"/>
    </source>
</evidence>
<keyword evidence="1" id="KW-0175">Coiled coil</keyword>